<gene>
    <name evidence="2" type="ORF">ACFQ07_27335</name>
</gene>
<evidence type="ECO:0000313" key="3">
    <source>
        <dbReference type="Proteomes" id="UP001597083"/>
    </source>
</evidence>
<evidence type="ECO:0000313" key="2">
    <source>
        <dbReference type="EMBL" id="MFD0855983.1"/>
    </source>
</evidence>
<protein>
    <submittedName>
        <fullName evidence="2">DUF397 domain-containing protein</fullName>
    </submittedName>
</protein>
<dbReference type="EMBL" id="JBHTIR010003892">
    <property type="protein sequence ID" value="MFD0855983.1"/>
    <property type="molecule type" value="Genomic_DNA"/>
</dbReference>
<dbReference type="Pfam" id="PF04149">
    <property type="entry name" value="DUF397"/>
    <property type="match status" value="1"/>
</dbReference>
<reference evidence="3" key="1">
    <citation type="journal article" date="2019" name="Int. J. Syst. Evol. Microbiol.">
        <title>The Global Catalogue of Microorganisms (GCM) 10K type strain sequencing project: providing services to taxonomists for standard genome sequencing and annotation.</title>
        <authorList>
            <consortium name="The Broad Institute Genomics Platform"/>
            <consortium name="The Broad Institute Genome Sequencing Center for Infectious Disease"/>
            <person name="Wu L."/>
            <person name="Ma J."/>
        </authorList>
    </citation>
    <scope>NUCLEOTIDE SEQUENCE [LARGE SCALE GENOMIC DNA]</scope>
    <source>
        <strain evidence="3">JCM 31696</strain>
    </source>
</reference>
<dbReference type="InterPro" id="IPR007278">
    <property type="entry name" value="DUF397"/>
</dbReference>
<accession>A0ABW3CNM4</accession>
<sequence length="72" mass="7849">MSRHYIGWRKTRLSEPTGNCIEVGVAADGTVGIRDTKQHRQGPVLELTSAEWADLLNAVRTLPQNASSSTSL</sequence>
<dbReference type="Proteomes" id="UP001597083">
    <property type="component" value="Unassembled WGS sequence"/>
</dbReference>
<keyword evidence="3" id="KW-1185">Reference proteome</keyword>
<name>A0ABW3CNM4_9ACTN</name>
<organism evidence="2 3">
    <name type="scientific">Actinomadura adrarensis</name>
    <dbReference type="NCBI Taxonomy" id="1819600"/>
    <lineage>
        <taxon>Bacteria</taxon>
        <taxon>Bacillati</taxon>
        <taxon>Actinomycetota</taxon>
        <taxon>Actinomycetes</taxon>
        <taxon>Streptosporangiales</taxon>
        <taxon>Thermomonosporaceae</taxon>
        <taxon>Actinomadura</taxon>
    </lineage>
</organism>
<feature type="domain" description="DUF397" evidence="1">
    <location>
        <begin position="7"/>
        <end position="60"/>
    </location>
</feature>
<evidence type="ECO:0000259" key="1">
    <source>
        <dbReference type="Pfam" id="PF04149"/>
    </source>
</evidence>
<proteinExistence type="predicted"/>
<comment type="caution">
    <text evidence="2">The sequence shown here is derived from an EMBL/GenBank/DDBJ whole genome shotgun (WGS) entry which is preliminary data.</text>
</comment>